<evidence type="ECO:0000256" key="2">
    <source>
        <dbReference type="ARBA" id="ARBA00022676"/>
    </source>
</evidence>
<dbReference type="GO" id="GO:0016020">
    <property type="term" value="C:membrane"/>
    <property type="evidence" value="ECO:0007669"/>
    <property type="project" value="GOC"/>
</dbReference>
<proteinExistence type="inferred from homology"/>
<gene>
    <name evidence="6" type="ORF">IAB70_01345</name>
</gene>
<dbReference type="Pfam" id="PF00534">
    <property type="entry name" value="Glycos_transf_1"/>
    <property type="match status" value="1"/>
</dbReference>
<accession>A0A9D1S9D9</accession>
<protein>
    <submittedName>
        <fullName evidence="6">Glycosyltransferase</fullName>
    </submittedName>
</protein>
<feature type="domain" description="Glycosyl transferase family 1" evidence="4">
    <location>
        <begin position="191"/>
        <end position="356"/>
    </location>
</feature>
<evidence type="ECO:0000259" key="5">
    <source>
        <dbReference type="Pfam" id="PF06925"/>
    </source>
</evidence>
<dbReference type="InterPro" id="IPR009695">
    <property type="entry name" value="Diacylglyc_glucosyltr_N"/>
</dbReference>
<keyword evidence="3" id="KW-0808">Transferase</keyword>
<dbReference type="AlphaFoldDB" id="A0A9D1S9D9"/>
<dbReference type="Proteomes" id="UP000824093">
    <property type="component" value="Unassembled WGS sequence"/>
</dbReference>
<keyword evidence="2" id="KW-0328">Glycosyltransferase</keyword>
<reference evidence="6" key="2">
    <citation type="journal article" date="2021" name="PeerJ">
        <title>Extensive microbial diversity within the chicken gut microbiome revealed by metagenomics and culture.</title>
        <authorList>
            <person name="Gilroy R."/>
            <person name="Ravi A."/>
            <person name="Getino M."/>
            <person name="Pursley I."/>
            <person name="Horton D.L."/>
            <person name="Alikhan N.F."/>
            <person name="Baker D."/>
            <person name="Gharbi K."/>
            <person name="Hall N."/>
            <person name="Watson M."/>
            <person name="Adriaenssens E.M."/>
            <person name="Foster-Nyarko E."/>
            <person name="Jarju S."/>
            <person name="Secka A."/>
            <person name="Antonio M."/>
            <person name="Oren A."/>
            <person name="Chaudhuri R.R."/>
            <person name="La Ragione R."/>
            <person name="Hildebrand F."/>
            <person name="Pallen M.J."/>
        </authorList>
    </citation>
    <scope>NUCLEOTIDE SEQUENCE</scope>
    <source>
        <strain evidence="6">CHK195-15760</strain>
    </source>
</reference>
<dbReference type="PANTHER" id="PTHR43025">
    <property type="entry name" value="MONOGALACTOSYLDIACYLGLYCEROL SYNTHASE"/>
    <property type="match status" value="1"/>
</dbReference>
<dbReference type="GO" id="GO:0009247">
    <property type="term" value="P:glycolipid biosynthetic process"/>
    <property type="evidence" value="ECO:0007669"/>
    <property type="project" value="InterPro"/>
</dbReference>
<name>A0A9D1S9D9_9FIRM</name>
<feature type="domain" description="Diacylglycerol glucosyltransferase N-terminal" evidence="5">
    <location>
        <begin position="15"/>
        <end position="180"/>
    </location>
</feature>
<dbReference type="SUPFAM" id="SSF53756">
    <property type="entry name" value="UDP-Glycosyltransferase/glycogen phosphorylase"/>
    <property type="match status" value="1"/>
</dbReference>
<reference evidence="6" key="1">
    <citation type="submission" date="2020-10" db="EMBL/GenBank/DDBJ databases">
        <authorList>
            <person name="Gilroy R."/>
        </authorList>
    </citation>
    <scope>NUCLEOTIDE SEQUENCE</scope>
    <source>
        <strain evidence="6">CHK195-15760</strain>
    </source>
</reference>
<dbReference type="GO" id="GO:0016758">
    <property type="term" value="F:hexosyltransferase activity"/>
    <property type="evidence" value="ECO:0007669"/>
    <property type="project" value="InterPro"/>
</dbReference>
<evidence type="ECO:0000256" key="3">
    <source>
        <dbReference type="ARBA" id="ARBA00022679"/>
    </source>
</evidence>
<comment type="similarity">
    <text evidence="1">Belongs to the glycosyltransferase 28 family.</text>
</comment>
<dbReference type="InterPro" id="IPR050519">
    <property type="entry name" value="Glycosyltransf_28_UgtP"/>
</dbReference>
<evidence type="ECO:0000256" key="1">
    <source>
        <dbReference type="ARBA" id="ARBA00006962"/>
    </source>
</evidence>
<dbReference type="Pfam" id="PF06925">
    <property type="entry name" value="MGDG_synth"/>
    <property type="match status" value="1"/>
</dbReference>
<dbReference type="InterPro" id="IPR001296">
    <property type="entry name" value="Glyco_trans_1"/>
</dbReference>
<dbReference type="Gene3D" id="3.40.50.2000">
    <property type="entry name" value="Glycogen Phosphorylase B"/>
    <property type="match status" value="1"/>
</dbReference>
<sequence>MKTVLIFYASYGGGHLSAAKSIRDCILENYKEIDVHLVDCMKYINKGIEKITTTAYKEMAKKAPWAWGKVYYQSQKGPLAHISSSSNKIMAHKLNKLIEDVKPDLIISTHPFANQMCSYLKKKCKITAKIATIMTDYAPHDQWLVGSEFIDYFFVAHEGMKEQLIQKGIPQTQIYATGIPLSNRFLLNYNKEETLKHFGLKPDKKTVLFFGGGEFGLGKSKTLEILKALLEDFNNIQIVAISGKNLKMKKSFETLVKENKKEDEVTILEYTNEVPELMSISDLVITKPGGLTTTESLASGLPIVVINPIPGQEEENAEFLQKKQVGIWLKKGMNVKETLSDLFNSPSKMQEMKIHARLLAKKNSTKDICKVLFS</sequence>
<dbReference type="PANTHER" id="PTHR43025:SF3">
    <property type="entry name" value="MONOGALACTOSYLDIACYLGLYCEROL SYNTHASE 1, CHLOROPLASTIC"/>
    <property type="match status" value="1"/>
</dbReference>
<dbReference type="EMBL" id="DVNH01000011">
    <property type="protein sequence ID" value="HIU51263.1"/>
    <property type="molecule type" value="Genomic_DNA"/>
</dbReference>
<organism evidence="6 7">
    <name type="scientific">Candidatus Merdicola faecigallinarum</name>
    <dbReference type="NCBI Taxonomy" id="2840862"/>
    <lineage>
        <taxon>Bacteria</taxon>
        <taxon>Bacillati</taxon>
        <taxon>Bacillota</taxon>
        <taxon>Clostridia</taxon>
        <taxon>Candidatus Merdicola</taxon>
    </lineage>
</organism>
<evidence type="ECO:0000313" key="6">
    <source>
        <dbReference type="EMBL" id="HIU51263.1"/>
    </source>
</evidence>
<comment type="caution">
    <text evidence="6">The sequence shown here is derived from an EMBL/GenBank/DDBJ whole genome shotgun (WGS) entry which is preliminary data.</text>
</comment>
<evidence type="ECO:0000313" key="7">
    <source>
        <dbReference type="Proteomes" id="UP000824093"/>
    </source>
</evidence>
<evidence type="ECO:0000259" key="4">
    <source>
        <dbReference type="Pfam" id="PF00534"/>
    </source>
</evidence>